<keyword evidence="3 5" id="KW-0808">Transferase</keyword>
<feature type="transmembrane region" description="Helical" evidence="6">
    <location>
        <begin position="131"/>
        <end position="154"/>
    </location>
</feature>
<comment type="similarity">
    <text evidence="2 5">Belongs to the CDP-alcohol phosphatidyltransferase class-I family.</text>
</comment>
<comment type="subcellular location">
    <subcellularLocation>
        <location evidence="1">Membrane</location>
    </subcellularLocation>
</comment>
<reference evidence="7" key="1">
    <citation type="submission" date="2015-03" db="EMBL/GenBank/DDBJ databases">
        <title>Wuchereria bancrofti Genome Sequencing Papua New Guinea Strain.</title>
        <authorList>
            <person name="Small S.T."/>
            <person name="Serre D."/>
            <person name="Zimmerman P.A."/>
        </authorList>
    </citation>
    <scope>NUCLEOTIDE SEQUENCE [LARGE SCALE GENOMIC DNA]</scope>
    <source>
        <strain evidence="7">pt0022</strain>
    </source>
</reference>
<feature type="transmembrane region" description="Helical" evidence="6">
    <location>
        <begin position="255"/>
        <end position="276"/>
    </location>
</feature>
<dbReference type="InterPro" id="IPR048254">
    <property type="entry name" value="CDP_ALCOHOL_P_TRANSF_CS"/>
</dbReference>
<dbReference type="PANTHER" id="PTHR10414">
    <property type="entry name" value="ETHANOLAMINEPHOSPHOTRANSFERASE"/>
    <property type="match status" value="1"/>
</dbReference>
<accession>A0AAF5Q5K6</accession>
<evidence type="ECO:0000313" key="7">
    <source>
        <dbReference type="Proteomes" id="UP000093561"/>
    </source>
</evidence>
<evidence type="ECO:0000256" key="4">
    <source>
        <dbReference type="ARBA" id="ARBA00023136"/>
    </source>
</evidence>
<dbReference type="GO" id="GO:0005794">
    <property type="term" value="C:Golgi apparatus"/>
    <property type="evidence" value="ECO:0007669"/>
    <property type="project" value="TreeGrafter"/>
</dbReference>
<dbReference type="Gene3D" id="1.20.120.1760">
    <property type="match status" value="1"/>
</dbReference>
<keyword evidence="4 6" id="KW-0472">Membrane</keyword>
<evidence type="ECO:0000313" key="8">
    <source>
        <dbReference type="WBParaSite" id="mrna-Wban_10434"/>
    </source>
</evidence>
<dbReference type="GO" id="GO:0005789">
    <property type="term" value="C:endoplasmic reticulum membrane"/>
    <property type="evidence" value="ECO:0007669"/>
    <property type="project" value="TreeGrafter"/>
</dbReference>
<feature type="transmembrane region" description="Helical" evidence="6">
    <location>
        <begin position="200"/>
        <end position="218"/>
    </location>
</feature>
<dbReference type="InterPro" id="IPR000462">
    <property type="entry name" value="CDP-OH_P_trans"/>
</dbReference>
<evidence type="ECO:0000256" key="1">
    <source>
        <dbReference type="ARBA" id="ARBA00004370"/>
    </source>
</evidence>
<dbReference type="WBParaSite" id="mrna-Wban_10434">
    <property type="protein sequence ID" value="mrna-Wban_10434"/>
    <property type="gene ID" value="Wban_10434"/>
</dbReference>
<reference evidence="8" key="3">
    <citation type="submission" date="2024-02" db="UniProtKB">
        <authorList>
            <consortium name="WormBaseParasite"/>
        </authorList>
    </citation>
    <scope>IDENTIFICATION</scope>
    <source>
        <strain evidence="8">pt0022</strain>
    </source>
</reference>
<dbReference type="PANTHER" id="PTHR10414:SF71">
    <property type="entry name" value="FI05338P"/>
    <property type="match status" value="1"/>
</dbReference>
<protein>
    <submittedName>
        <fullName evidence="8">CDP-alcohol phosphatidyltransferase</fullName>
    </submittedName>
</protein>
<proteinExistence type="inferred from homology"/>
<dbReference type="Proteomes" id="UP000093561">
    <property type="component" value="Unassembled WGS sequence"/>
</dbReference>
<dbReference type="InterPro" id="IPR014472">
    <property type="entry name" value="CHOPT"/>
</dbReference>
<evidence type="ECO:0000256" key="3">
    <source>
        <dbReference type="ARBA" id="ARBA00022679"/>
    </source>
</evidence>
<dbReference type="InterPro" id="IPR043130">
    <property type="entry name" value="CDP-OH_PTrfase_TM_dom"/>
</dbReference>
<dbReference type="PROSITE" id="PS00379">
    <property type="entry name" value="CDP_ALCOHOL_P_TRANSF"/>
    <property type="match status" value="1"/>
</dbReference>
<sequence length="302" mass="34304">MICAICSFWSHTYDGIDGIQARRTLSVSPVGEFFDHALDACKVLPFIITLFAPFNESESRISSLCSLALLIEMLTAHTIAFWEQYVTKILCLRWCFEGFYVSNLLHILAYFDGDNLVTAYLFSHWKVCDLIILIFNVCCTVNILFSLYHIYQFYDSQPVSEKQSMICWIQPIIPALELNVAAFLWALFSPGKVLSQDLPIFLFTIAVVNANVNSRLIVSYMSDSCAQMCNTAVMLYCSAALLSVSNILGAAGELLLLRSLAVFSFVAHVHYFFCIVREMCRKLQIEAFSLRYLKRSDMRKQG</sequence>
<evidence type="ECO:0000256" key="6">
    <source>
        <dbReference type="SAM" id="Phobius"/>
    </source>
</evidence>
<feature type="transmembrane region" description="Helical" evidence="6">
    <location>
        <begin position="230"/>
        <end position="249"/>
    </location>
</feature>
<evidence type="ECO:0000256" key="5">
    <source>
        <dbReference type="RuleBase" id="RU003750"/>
    </source>
</evidence>
<feature type="transmembrane region" description="Helical" evidence="6">
    <location>
        <begin position="166"/>
        <end position="188"/>
    </location>
</feature>
<name>A0AAF5Q5K6_WUCBA</name>
<dbReference type="GO" id="GO:0004307">
    <property type="term" value="F:ethanolaminephosphotransferase activity"/>
    <property type="evidence" value="ECO:0007669"/>
    <property type="project" value="TreeGrafter"/>
</dbReference>
<reference evidence="7" key="2">
    <citation type="journal article" date="2016" name="Mol. Ecol.">
        <title>Population genomics of the filarial nematode parasite Wuchereria bancrofti from mosquitoes.</title>
        <authorList>
            <person name="Small S.T."/>
            <person name="Reimer L.J."/>
            <person name="Tisch D.J."/>
            <person name="King C.L."/>
            <person name="Christensen B.M."/>
            <person name="Siba P.M."/>
            <person name="Kazura J.W."/>
            <person name="Serre D."/>
            <person name="Zimmerman P.A."/>
        </authorList>
    </citation>
    <scope>NUCLEOTIDE SEQUENCE</scope>
    <source>
        <strain evidence="7">pt0022</strain>
    </source>
</reference>
<dbReference type="AlphaFoldDB" id="A0AAF5Q5K6"/>
<dbReference type="Pfam" id="PF01066">
    <property type="entry name" value="CDP-OH_P_transf"/>
    <property type="match status" value="1"/>
</dbReference>
<evidence type="ECO:0000256" key="2">
    <source>
        <dbReference type="ARBA" id="ARBA00010441"/>
    </source>
</evidence>
<organism evidence="7 8">
    <name type="scientific">Wuchereria bancrofti</name>
    <dbReference type="NCBI Taxonomy" id="6293"/>
    <lineage>
        <taxon>Eukaryota</taxon>
        <taxon>Metazoa</taxon>
        <taxon>Ecdysozoa</taxon>
        <taxon>Nematoda</taxon>
        <taxon>Chromadorea</taxon>
        <taxon>Rhabditida</taxon>
        <taxon>Spirurina</taxon>
        <taxon>Spiruromorpha</taxon>
        <taxon>Filarioidea</taxon>
        <taxon>Onchocercidae</taxon>
        <taxon>Wuchereria</taxon>
    </lineage>
</organism>
<dbReference type="GO" id="GO:0006646">
    <property type="term" value="P:phosphatidylethanolamine biosynthetic process"/>
    <property type="evidence" value="ECO:0007669"/>
    <property type="project" value="TreeGrafter"/>
</dbReference>
<keyword evidence="6" id="KW-1133">Transmembrane helix</keyword>
<keyword evidence="6" id="KW-0812">Transmembrane</keyword>
<feature type="transmembrane region" description="Helical" evidence="6">
    <location>
        <begin position="94"/>
        <end position="111"/>
    </location>
</feature>